<keyword evidence="3" id="KW-0808">Transferase</keyword>
<gene>
    <name evidence="5" type="ORF">GCM10022263_37330</name>
</gene>
<sequence length="249" mass="27143">MVVIPTYDERANVSTVLDRALALSVVARFDVPVHVLVVDDSSPDGTAEAVAAHPEFGRRVHLLVRAEKEGLGAAYRAGFAWALDRGYARVVQMDADLSHPPERIPALLGALDRHDLAVGSRYVAGGGVRNWPLRRRFLSWAGNLYVRLVLGLPVHDVTAGFKAFRAEALVELGAVDSQSDGYCFQIETTWQACRHGLSVTEVPITFVDRQHGHSKMSGSIVAEALVRVLGWRLSEARHVAVRPAAQPVT</sequence>
<dbReference type="InterPro" id="IPR001173">
    <property type="entry name" value="Glyco_trans_2-like"/>
</dbReference>
<evidence type="ECO:0000256" key="2">
    <source>
        <dbReference type="ARBA" id="ARBA00022676"/>
    </source>
</evidence>
<dbReference type="InterPro" id="IPR039528">
    <property type="entry name" value="DPM1-like"/>
</dbReference>
<dbReference type="PANTHER" id="PTHR43398">
    <property type="entry name" value="DOLICHOL-PHOSPHATE MANNOSYLTRANSFERASE SUBUNIT 1"/>
    <property type="match status" value="1"/>
</dbReference>
<protein>
    <recommendedName>
        <fullName evidence="4">Glycosyltransferase 2-like domain-containing protein</fullName>
    </recommendedName>
</protein>
<evidence type="ECO:0000313" key="6">
    <source>
        <dbReference type="Proteomes" id="UP001500301"/>
    </source>
</evidence>
<dbReference type="InterPro" id="IPR029044">
    <property type="entry name" value="Nucleotide-diphossugar_trans"/>
</dbReference>
<comment type="caution">
    <text evidence="5">The sequence shown here is derived from an EMBL/GenBank/DDBJ whole genome shotgun (WGS) entry which is preliminary data.</text>
</comment>
<keyword evidence="2" id="KW-0328">Glycosyltransferase</keyword>
<dbReference type="Pfam" id="PF00535">
    <property type="entry name" value="Glycos_transf_2"/>
    <property type="match status" value="1"/>
</dbReference>
<evidence type="ECO:0000256" key="1">
    <source>
        <dbReference type="ARBA" id="ARBA00006739"/>
    </source>
</evidence>
<comment type="similarity">
    <text evidence="1">Belongs to the glycosyltransferase 2 family.</text>
</comment>
<dbReference type="SUPFAM" id="SSF53448">
    <property type="entry name" value="Nucleotide-diphospho-sugar transferases"/>
    <property type="match status" value="1"/>
</dbReference>
<dbReference type="PANTHER" id="PTHR43398:SF1">
    <property type="entry name" value="DOLICHOL-PHOSPHATE MANNOSYLTRANSFERASE SUBUNIT 1"/>
    <property type="match status" value="1"/>
</dbReference>
<name>A0ABP6WB51_9ACTN</name>
<feature type="domain" description="Glycosyltransferase 2-like" evidence="4">
    <location>
        <begin position="2"/>
        <end position="172"/>
    </location>
</feature>
<keyword evidence="6" id="KW-1185">Reference proteome</keyword>
<proteinExistence type="inferred from homology"/>
<dbReference type="Gene3D" id="3.90.550.10">
    <property type="entry name" value="Spore Coat Polysaccharide Biosynthesis Protein SpsA, Chain A"/>
    <property type="match status" value="1"/>
</dbReference>
<dbReference type="Proteomes" id="UP001500301">
    <property type="component" value="Unassembled WGS sequence"/>
</dbReference>
<reference evidence="6" key="1">
    <citation type="journal article" date="2019" name="Int. J. Syst. Evol. Microbiol.">
        <title>The Global Catalogue of Microorganisms (GCM) 10K type strain sequencing project: providing services to taxonomists for standard genome sequencing and annotation.</title>
        <authorList>
            <consortium name="The Broad Institute Genomics Platform"/>
            <consortium name="The Broad Institute Genome Sequencing Center for Infectious Disease"/>
            <person name="Wu L."/>
            <person name="Ma J."/>
        </authorList>
    </citation>
    <scope>NUCLEOTIDE SEQUENCE [LARGE SCALE GENOMIC DNA]</scope>
    <source>
        <strain evidence="6">JCM 17460</strain>
    </source>
</reference>
<dbReference type="EMBL" id="BAABBB010000020">
    <property type="protein sequence ID" value="GAA3546732.1"/>
    <property type="molecule type" value="Genomic_DNA"/>
</dbReference>
<evidence type="ECO:0000313" key="5">
    <source>
        <dbReference type="EMBL" id="GAA3546732.1"/>
    </source>
</evidence>
<evidence type="ECO:0000256" key="3">
    <source>
        <dbReference type="ARBA" id="ARBA00022679"/>
    </source>
</evidence>
<organism evidence="5 6">
    <name type="scientific">Nocardioides daeguensis</name>
    <dbReference type="NCBI Taxonomy" id="908359"/>
    <lineage>
        <taxon>Bacteria</taxon>
        <taxon>Bacillati</taxon>
        <taxon>Actinomycetota</taxon>
        <taxon>Actinomycetes</taxon>
        <taxon>Propionibacteriales</taxon>
        <taxon>Nocardioidaceae</taxon>
        <taxon>Nocardioides</taxon>
    </lineage>
</organism>
<dbReference type="CDD" id="cd06442">
    <property type="entry name" value="DPM1_like"/>
    <property type="match status" value="1"/>
</dbReference>
<accession>A0ABP6WB51</accession>
<evidence type="ECO:0000259" key="4">
    <source>
        <dbReference type="Pfam" id="PF00535"/>
    </source>
</evidence>